<sequence length="238" mass="26447">MSTRYVEVSLSPNDGARQSSVHGNTPNRDSYYFARSPLETSRHRRSETRSSDGEEYRNDIEASLLQLELDRLVSTMQQSKAALTGTSPLREETEARVVPPKPSLVKMDYTGRLTSGGEGKRKNKIASLLSKDWSSLYPTFDADTEETRVEPPLTSSDRHTEVLSNPPRTSAPEPSQVSFRLKTLYDTSHKGPNTSLTSDTSRQRAVWCSACCVRFEIKASQAVRIDHCPSCGAFLDGV</sequence>
<keyword evidence="3" id="KW-1185">Reference proteome</keyword>
<protein>
    <submittedName>
        <fullName evidence="2">Uncharacterized protein</fullName>
    </submittedName>
</protein>
<proteinExistence type="predicted"/>
<accession>A0A7G2CGV0</accession>
<name>A0A7G2CGV0_9TRYP</name>
<dbReference type="VEuPathDB" id="TriTrypDB:ADEAN_000646900"/>
<dbReference type="AlphaFoldDB" id="A0A7G2CGV0"/>
<evidence type="ECO:0000313" key="2">
    <source>
        <dbReference type="EMBL" id="CAD2218976.1"/>
    </source>
</evidence>
<feature type="compositionally biased region" description="Polar residues" evidence="1">
    <location>
        <begin position="10"/>
        <end position="28"/>
    </location>
</feature>
<feature type="region of interest" description="Disordered" evidence="1">
    <location>
        <begin position="143"/>
        <end position="176"/>
    </location>
</feature>
<feature type="compositionally biased region" description="Basic and acidic residues" evidence="1">
    <location>
        <begin position="47"/>
        <end position="57"/>
    </location>
</feature>
<dbReference type="EMBL" id="LR877156">
    <property type="protein sequence ID" value="CAD2218976.1"/>
    <property type="molecule type" value="Genomic_DNA"/>
</dbReference>
<reference evidence="2 3" key="1">
    <citation type="submission" date="2020-08" db="EMBL/GenBank/DDBJ databases">
        <authorList>
            <person name="Newling K."/>
            <person name="Davey J."/>
            <person name="Forrester S."/>
        </authorList>
    </citation>
    <scope>NUCLEOTIDE SEQUENCE [LARGE SCALE GENOMIC DNA]</scope>
    <source>
        <strain evidence="3">Crithidia deanei Carvalho (ATCC PRA-265)</strain>
    </source>
</reference>
<dbReference type="Proteomes" id="UP000515908">
    <property type="component" value="Chromosome 12"/>
</dbReference>
<evidence type="ECO:0000313" key="3">
    <source>
        <dbReference type="Proteomes" id="UP000515908"/>
    </source>
</evidence>
<evidence type="ECO:0000256" key="1">
    <source>
        <dbReference type="SAM" id="MobiDB-lite"/>
    </source>
</evidence>
<feature type="region of interest" description="Disordered" evidence="1">
    <location>
        <begin position="1"/>
        <end position="57"/>
    </location>
</feature>
<gene>
    <name evidence="2" type="ORF">ADEAN_000646900</name>
</gene>
<organism evidence="2 3">
    <name type="scientific">Angomonas deanei</name>
    <dbReference type="NCBI Taxonomy" id="59799"/>
    <lineage>
        <taxon>Eukaryota</taxon>
        <taxon>Discoba</taxon>
        <taxon>Euglenozoa</taxon>
        <taxon>Kinetoplastea</taxon>
        <taxon>Metakinetoplastina</taxon>
        <taxon>Trypanosomatida</taxon>
        <taxon>Trypanosomatidae</taxon>
        <taxon>Strigomonadinae</taxon>
        <taxon>Angomonas</taxon>
    </lineage>
</organism>
<feature type="compositionally biased region" description="Polar residues" evidence="1">
    <location>
        <begin position="162"/>
        <end position="176"/>
    </location>
</feature>